<dbReference type="EMBL" id="JNFA01000025">
    <property type="protein sequence ID" value="KGL39848.1"/>
    <property type="molecule type" value="Genomic_DNA"/>
</dbReference>
<keyword evidence="4" id="KW-1185">Reference proteome</keyword>
<feature type="transmembrane region" description="Helical" evidence="1">
    <location>
        <begin position="86"/>
        <end position="107"/>
    </location>
</feature>
<feature type="transmembrane region" description="Helical" evidence="1">
    <location>
        <begin position="143"/>
        <end position="167"/>
    </location>
</feature>
<dbReference type="OrthoDB" id="9804829at2"/>
<dbReference type="Proteomes" id="UP000519573">
    <property type="component" value="Unassembled WGS sequence"/>
</dbReference>
<dbReference type="GeneID" id="58719026"/>
<dbReference type="STRING" id="1552123.EP57_12365"/>
<comment type="caution">
    <text evidence="2">The sequence shown here is derived from an EMBL/GenBank/DDBJ whole genome shotgun (WGS) entry which is preliminary data.</text>
</comment>
<organism evidence="2 4">
    <name type="scientific">Listeria booriae</name>
    <dbReference type="NCBI Taxonomy" id="1552123"/>
    <lineage>
        <taxon>Bacteria</taxon>
        <taxon>Bacillati</taxon>
        <taxon>Bacillota</taxon>
        <taxon>Bacilli</taxon>
        <taxon>Bacillales</taxon>
        <taxon>Listeriaceae</taxon>
        <taxon>Listeria</taxon>
    </lineage>
</organism>
<protein>
    <submittedName>
        <fullName evidence="3">DUF1700 domain-containing protein</fullName>
    </submittedName>
</protein>
<sequence length="192" mass="21043">MDKTQFLNELGVKLAGLEPEERFEILADYEEHFAAGAVSGKSEQEIVFDLGSPDEIARDILAGRGEAAVEETYYVPRPAPTKKRGAAGQFGVFLAMLIPNIVVYSLLLSFWGVVLGVAGSALGFFLTPVAFILDVVVNHSFVLYKFFAVIASLGLGFIFVVLTMWLVKAMVLATVGYTHFNIHLMKGERKHV</sequence>
<evidence type="ECO:0000313" key="2">
    <source>
        <dbReference type="EMBL" id="KGL39848.1"/>
    </source>
</evidence>
<evidence type="ECO:0000256" key="1">
    <source>
        <dbReference type="SAM" id="Phobius"/>
    </source>
</evidence>
<dbReference type="eggNOG" id="COG4709">
    <property type="taxonomic scope" value="Bacteria"/>
</dbReference>
<accession>A0A099W614</accession>
<evidence type="ECO:0000313" key="4">
    <source>
        <dbReference type="Proteomes" id="UP000029844"/>
    </source>
</evidence>
<dbReference type="EMBL" id="JAARYH010000003">
    <property type="protein sequence ID" value="MBC2166477.1"/>
    <property type="molecule type" value="Genomic_DNA"/>
</dbReference>
<keyword evidence="1" id="KW-0812">Transmembrane</keyword>
<gene>
    <name evidence="2" type="ORF">EP57_12365</name>
    <name evidence="3" type="ORF">HCB26_07825</name>
</gene>
<dbReference type="Proteomes" id="UP000029844">
    <property type="component" value="Unassembled WGS sequence"/>
</dbReference>
<dbReference type="RefSeq" id="WP_052167670.1">
    <property type="nucleotide sequence ID" value="NZ_CBCSHQ010000021.1"/>
</dbReference>
<reference evidence="2 4" key="1">
    <citation type="submission" date="2014-05" db="EMBL/GenBank/DDBJ databases">
        <title>Novel Listeriaceae from food processing environments.</title>
        <authorList>
            <person name="den Bakker H.C."/>
        </authorList>
    </citation>
    <scope>NUCLEOTIDE SEQUENCE [LARGE SCALE GENOMIC DNA]</scope>
    <source>
        <strain evidence="2 4">FSL A5-0281</strain>
    </source>
</reference>
<evidence type="ECO:0000313" key="5">
    <source>
        <dbReference type="Proteomes" id="UP000519573"/>
    </source>
</evidence>
<keyword evidence="1" id="KW-1133">Transmembrane helix</keyword>
<evidence type="ECO:0000313" key="3">
    <source>
        <dbReference type="EMBL" id="MBC2166477.1"/>
    </source>
</evidence>
<keyword evidence="1" id="KW-0472">Membrane</keyword>
<proteinExistence type="predicted"/>
<reference evidence="3 5" key="2">
    <citation type="submission" date="2020-03" db="EMBL/GenBank/DDBJ databases">
        <title>Soil Listeria distribution.</title>
        <authorList>
            <person name="Liao J."/>
            <person name="Wiedmann M."/>
        </authorList>
    </citation>
    <scope>NUCLEOTIDE SEQUENCE [LARGE SCALE GENOMIC DNA]</scope>
    <source>
        <strain evidence="3 5">FSL L7-0245</strain>
    </source>
</reference>
<dbReference type="AlphaFoldDB" id="A0A099W614"/>
<dbReference type="Pfam" id="PF22564">
    <property type="entry name" value="HAAS"/>
    <property type="match status" value="1"/>
</dbReference>
<feature type="transmembrane region" description="Helical" evidence="1">
    <location>
        <begin position="113"/>
        <end position="136"/>
    </location>
</feature>
<name>A0A099W614_9LIST</name>